<evidence type="ECO:0000313" key="2">
    <source>
        <dbReference type="Proteomes" id="UP000288071"/>
    </source>
</evidence>
<keyword evidence="2" id="KW-1185">Reference proteome</keyword>
<dbReference type="Proteomes" id="UP000288071">
    <property type="component" value="Unassembled WGS sequence"/>
</dbReference>
<dbReference type="RefSeq" id="WP_128157921.1">
    <property type="nucleotide sequence ID" value="NZ_JBHSOM010000023.1"/>
</dbReference>
<proteinExistence type="predicted"/>
<sequence>MPETIVLDANGPTVAFPRNFLHIKLLADNYPQVDHILFREEFMRAQLLRSFPAEKLIPIGREIRPGQGQWNLPRIFATNRRYTREKIAQIAALTPARIILFLENEPLELALIDHFGIERFELWEEGVMHYVDMNNLYLFRLRRMVQIACGFYPGHPFLLRLPRDRITVRDRFDKCNLQMRIPEGRNLPREAIAFVANVLVADGHITRGNYIKALGKLVEMAPVPVVYLPHPREGAEEIAAIGAALSGPKFSIEKPEGGSLQHCVDTDYRLYLSPFSTTLLDLQKFSKSYWIPQHFALGSYDRALRSTDRFPVKALPEEALAACLSSAAPVEAGAAP</sequence>
<evidence type="ECO:0008006" key="3">
    <source>
        <dbReference type="Google" id="ProtNLM"/>
    </source>
</evidence>
<name>A0A3S3L8M7_9RHOB</name>
<protein>
    <recommendedName>
        <fullName evidence="3">Glycosyltransferase family 1 protein</fullName>
    </recommendedName>
</protein>
<gene>
    <name evidence="1" type="ORF">EOW66_19180</name>
</gene>
<reference evidence="2" key="2">
    <citation type="submission" date="2019-01" db="EMBL/GenBank/DDBJ databases">
        <title>Sinorhodobacter populi sp. nov. isolated from the symptomatic bark tissue of Populus euramericana canker.</title>
        <authorList>
            <person name="Li Y."/>
        </authorList>
    </citation>
    <scope>NUCLEOTIDE SEQUENCE [LARGE SCALE GENOMIC DNA]</scope>
    <source>
        <strain evidence="2">CGMCC 1.12963</strain>
    </source>
</reference>
<comment type="caution">
    <text evidence="1">The sequence shown here is derived from an EMBL/GenBank/DDBJ whole genome shotgun (WGS) entry which is preliminary data.</text>
</comment>
<accession>A0A3S3L8M7</accession>
<reference evidence="1 2" key="1">
    <citation type="submission" date="2019-01" db="EMBL/GenBank/DDBJ databases">
        <title>Sinorhodobacter populi sp. nov. isolated from the symptomatic bark tissue of Populus euramericana canker.</title>
        <authorList>
            <person name="Xu G."/>
        </authorList>
    </citation>
    <scope>NUCLEOTIDE SEQUENCE [LARGE SCALE GENOMIC DNA]</scope>
    <source>
        <strain evidence="1 2">CGMCC 1.12963</strain>
    </source>
</reference>
<organism evidence="1 2">
    <name type="scientific">Paenirhodobacter huangdaonensis</name>
    <dbReference type="NCBI Taxonomy" id="2501515"/>
    <lineage>
        <taxon>Bacteria</taxon>
        <taxon>Pseudomonadati</taxon>
        <taxon>Pseudomonadota</taxon>
        <taxon>Alphaproteobacteria</taxon>
        <taxon>Rhodobacterales</taxon>
        <taxon>Rhodobacter group</taxon>
        <taxon>Paenirhodobacter</taxon>
    </lineage>
</organism>
<evidence type="ECO:0000313" key="1">
    <source>
        <dbReference type="EMBL" id="RWR47716.1"/>
    </source>
</evidence>
<dbReference type="EMBL" id="SAVA01000018">
    <property type="protein sequence ID" value="RWR47716.1"/>
    <property type="molecule type" value="Genomic_DNA"/>
</dbReference>
<dbReference type="AlphaFoldDB" id="A0A3S3L8M7"/>